<sequence>MLKPQAHDQGPNVATRTIKPAKEMKLRRRVYKGISNPWHAAAWDLMMTRNSKLGVRDEAARHGVPGCAGQTLDVRYPDRLGRPTDGQHIMFRTRCGAGQRFLFHVLHCFSLRCGAHGYAQGMGPIAATLLCYFEPGRACASLVRLHDAHSLHTAFSPRFPGLLEAIYVQERIAELMMPETYDISGIAQLRLRDTFLLEERDAFVAAAVAIAWVHRDQITSAMASFETALSILSSFFVPEDEGALLTWIGGMLGDKKLRSSMLKWKTDWKALVGSGKGGAALL</sequence>
<dbReference type="InterPro" id="IPR000195">
    <property type="entry name" value="Rab-GAP-TBC_dom"/>
</dbReference>
<dbReference type="InterPro" id="IPR035969">
    <property type="entry name" value="Rab-GAP_TBC_sf"/>
</dbReference>
<organism evidence="2 3">
    <name type="scientific">Hypsizygus marmoreus</name>
    <name type="common">White beech mushroom</name>
    <name type="synonym">Agaricus marmoreus</name>
    <dbReference type="NCBI Taxonomy" id="39966"/>
    <lineage>
        <taxon>Eukaryota</taxon>
        <taxon>Fungi</taxon>
        <taxon>Dikarya</taxon>
        <taxon>Basidiomycota</taxon>
        <taxon>Agaricomycotina</taxon>
        <taxon>Agaricomycetes</taxon>
        <taxon>Agaricomycetidae</taxon>
        <taxon>Agaricales</taxon>
        <taxon>Tricholomatineae</taxon>
        <taxon>Lyophyllaceae</taxon>
        <taxon>Hypsizygus</taxon>
    </lineage>
</organism>
<evidence type="ECO:0000313" key="3">
    <source>
        <dbReference type="Proteomes" id="UP000076154"/>
    </source>
</evidence>
<dbReference type="PANTHER" id="PTHR47219">
    <property type="entry name" value="RAB GTPASE-ACTIVATING PROTEIN 1-LIKE"/>
    <property type="match status" value="1"/>
</dbReference>
<reference evidence="2" key="1">
    <citation type="submission" date="2018-04" db="EMBL/GenBank/DDBJ databases">
        <title>Whole genome sequencing of Hypsizygus marmoreus.</title>
        <authorList>
            <person name="Choi I.-G."/>
            <person name="Min B."/>
            <person name="Kim J.-G."/>
            <person name="Kim S."/>
            <person name="Oh Y.-L."/>
            <person name="Kong W.-S."/>
            <person name="Park H."/>
            <person name="Jeong J."/>
            <person name="Song E.-S."/>
        </authorList>
    </citation>
    <scope>NUCLEOTIDE SEQUENCE [LARGE SCALE GENOMIC DNA]</scope>
    <source>
        <strain evidence="2">51987-8</strain>
    </source>
</reference>
<evidence type="ECO:0000313" key="2">
    <source>
        <dbReference type="EMBL" id="RDB26814.1"/>
    </source>
</evidence>
<dbReference type="InParanoid" id="A0A369K4V6"/>
<proteinExistence type="predicted"/>
<protein>
    <submittedName>
        <fullName evidence="2">USP6 N-terminal-like protein</fullName>
    </submittedName>
</protein>
<evidence type="ECO:0000259" key="1">
    <source>
        <dbReference type="Pfam" id="PF00566"/>
    </source>
</evidence>
<dbReference type="STRING" id="39966.A0A369K4V6"/>
<dbReference type="GO" id="GO:0005096">
    <property type="term" value="F:GTPase activator activity"/>
    <property type="evidence" value="ECO:0007669"/>
    <property type="project" value="TreeGrafter"/>
</dbReference>
<dbReference type="Gene3D" id="1.10.8.270">
    <property type="entry name" value="putative rabgap domain of human tbc1 domain family member 14 like domains"/>
    <property type="match status" value="1"/>
</dbReference>
<dbReference type="GO" id="GO:0031267">
    <property type="term" value="F:small GTPase binding"/>
    <property type="evidence" value="ECO:0007669"/>
    <property type="project" value="TreeGrafter"/>
</dbReference>
<accession>A0A369K4V6</accession>
<name>A0A369K4V6_HYPMA</name>
<dbReference type="InterPro" id="IPR050302">
    <property type="entry name" value="Rab_GAP_TBC_domain"/>
</dbReference>
<gene>
    <name evidence="2" type="primary">USP6NL</name>
    <name evidence="2" type="ORF">Hypma_005383</name>
</gene>
<feature type="domain" description="Rab-GAP TBC" evidence="1">
    <location>
        <begin position="91"/>
        <end position="181"/>
    </location>
</feature>
<dbReference type="Pfam" id="PF00566">
    <property type="entry name" value="RabGAP-TBC"/>
    <property type="match status" value="1"/>
</dbReference>
<dbReference type="PANTHER" id="PTHR47219:SF9">
    <property type="entry name" value="GTPASE ACTIVATING PROTEIN AND CENTROSOME-ASSOCIATED, ISOFORM B"/>
    <property type="match status" value="1"/>
</dbReference>
<comment type="caution">
    <text evidence="2">The sequence shown here is derived from an EMBL/GenBank/DDBJ whole genome shotgun (WGS) entry which is preliminary data.</text>
</comment>
<dbReference type="SUPFAM" id="SSF47923">
    <property type="entry name" value="Ypt/Rab-GAP domain of gyp1p"/>
    <property type="match status" value="1"/>
</dbReference>
<dbReference type="AlphaFoldDB" id="A0A369K4V6"/>
<keyword evidence="3" id="KW-1185">Reference proteome</keyword>
<dbReference type="OrthoDB" id="294251at2759"/>
<dbReference type="EMBL" id="LUEZ02000023">
    <property type="protein sequence ID" value="RDB26814.1"/>
    <property type="molecule type" value="Genomic_DNA"/>
</dbReference>
<dbReference type="Proteomes" id="UP000076154">
    <property type="component" value="Unassembled WGS sequence"/>
</dbReference>